<proteinExistence type="predicted"/>
<dbReference type="Proteomes" id="UP000231279">
    <property type="component" value="Unassembled WGS sequence"/>
</dbReference>
<dbReference type="OrthoDB" id="10036779at2759"/>
<reference evidence="4" key="1">
    <citation type="journal article" date="2018" name="Gigascience">
        <title>Genome assembly of the Pink Ipe (Handroanthus impetiginosus, Bignoniaceae), a highly valued, ecologically keystone Neotropical timber forest tree.</title>
        <authorList>
            <person name="Silva-Junior O.B."/>
            <person name="Grattapaglia D."/>
            <person name="Novaes E."/>
            <person name="Collevatti R.G."/>
        </authorList>
    </citation>
    <scope>NUCLEOTIDE SEQUENCE [LARGE SCALE GENOMIC DNA]</scope>
    <source>
        <strain evidence="4">cv. UFG-1</strain>
    </source>
</reference>
<name>A0A2G9IBJ5_9LAMI</name>
<protein>
    <recommendedName>
        <fullName evidence="5">Protein DEFECTIVE IN MERISTEM SILENCING 3</fullName>
    </recommendedName>
</protein>
<gene>
    <name evidence="3" type="ORF">CDL12_00118</name>
</gene>
<dbReference type="PANTHER" id="PTHR33566:SF6">
    <property type="entry name" value="PROTEIN DEFECTIVE IN MERISTEM SILENCING 3"/>
    <property type="match status" value="1"/>
</dbReference>
<keyword evidence="1" id="KW-0175">Coiled coil</keyword>
<dbReference type="EMBL" id="NKXS01000009">
    <property type="protein sequence ID" value="PIN27119.1"/>
    <property type="molecule type" value="Genomic_DNA"/>
</dbReference>
<feature type="region of interest" description="Disordered" evidence="2">
    <location>
        <begin position="1"/>
        <end position="20"/>
    </location>
</feature>
<evidence type="ECO:0008006" key="5">
    <source>
        <dbReference type="Google" id="ProtNLM"/>
    </source>
</evidence>
<comment type="caution">
    <text evidence="3">The sequence shown here is derived from an EMBL/GenBank/DDBJ whole genome shotgun (WGS) entry which is preliminary data.</text>
</comment>
<feature type="coiled-coil region" evidence="1">
    <location>
        <begin position="63"/>
        <end position="97"/>
    </location>
</feature>
<evidence type="ECO:0000313" key="3">
    <source>
        <dbReference type="EMBL" id="PIN27119.1"/>
    </source>
</evidence>
<dbReference type="STRING" id="429701.A0A2G9IBJ5"/>
<feature type="region of interest" description="Disordered" evidence="2">
    <location>
        <begin position="31"/>
        <end position="56"/>
    </location>
</feature>
<evidence type="ECO:0000313" key="4">
    <source>
        <dbReference type="Proteomes" id="UP000231279"/>
    </source>
</evidence>
<keyword evidence="4" id="KW-1185">Reference proteome</keyword>
<dbReference type="AlphaFoldDB" id="A0A2G9IBJ5"/>
<evidence type="ECO:0000256" key="1">
    <source>
        <dbReference type="SAM" id="Coils"/>
    </source>
</evidence>
<accession>A0A2G9IBJ5</accession>
<dbReference type="PANTHER" id="PTHR33566">
    <property type="entry name" value="EN/SPM-LIKE TRANSPOSON-RELATED"/>
    <property type="match status" value="1"/>
</dbReference>
<sequence length="438" mass="49095">MFGGGDMRGMSIDSESPKPLLSNSRALVISDPSALKHVGQNSPREDVPNRMHGQHTESVVNQSKELQDDLQELGAKIKHHEDNVKYLKNLRNKLEDSILDMQVAIGKYHTSVSKGENEDPTYMEGEEETIQLILKYENSAATLLYRMKSNPEAHASDHPLMKDVLGIVAILGKVDDANLSRLLSEYLGLQKMLAAVCKTYESVKALEAYTKDGLINTGSGIHAFAASQGKRLDGRFLVICLEHLSPYAGGLIADDPQKRLDLLNPRLINGETPPGFLGFAVNMVTIDNTFLYCTSKTGYSLRDTLFYNLFSRLQVYKSREDMLKARPCITNGAISLDGGMIRSCGVYSLGHRRGDIDVKFPSSSKKFNLPVHYFEIENQLKETKWKKNRTFEDIQREQSLLDHAKFSYEIKKKEFIQFLAESSAYAAQCQMGRASTPR</sequence>
<evidence type="ECO:0000256" key="2">
    <source>
        <dbReference type="SAM" id="MobiDB-lite"/>
    </source>
</evidence>
<organism evidence="3 4">
    <name type="scientific">Handroanthus impetiginosus</name>
    <dbReference type="NCBI Taxonomy" id="429701"/>
    <lineage>
        <taxon>Eukaryota</taxon>
        <taxon>Viridiplantae</taxon>
        <taxon>Streptophyta</taxon>
        <taxon>Embryophyta</taxon>
        <taxon>Tracheophyta</taxon>
        <taxon>Spermatophyta</taxon>
        <taxon>Magnoliopsida</taxon>
        <taxon>eudicotyledons</taxon>
        <taxon>Gunneridae</taxon>
        <taxon>Pentapetalae</taxon>
        <taxon>asterids</taxon>
        <taxon>lamiids</taxon>
        <taxon>Lamiales</taxon>
        <taxon>Bignoniaceae</taxon>
        <taxon>Crescentiina</taxon>
        <taxon>Tabebuia alliance</taxon>
        <taxon>Handroanthus</taxon>
    </lineage>
</organism>